<proteinExistence type="predicted"/>
<dbReference type="AlphaFoldDB" id="A0A2T2XJ35"/>
<organism evidence="1 2">
    <name type="scientific">Sulfobacillus benefaciens</name>
    <dbReference type="NCBI Taxonomy" id="453960"/>
    <lineage>
        <taxon>Bacteria</taxon>
        <taxon>Bacillati</taxon>
        <taxon>Bacillota</taxon>
        <taxon>Clostridia</taxon>
        <taxon>Eubacteriales</taxon>
        <taxon>Clostridiales Family XVII. Incertae Sedis</taxon>
        <taxon>Sulfobacillus</taxon>
    </lineage>
</organism>
<name>A0A2T2XJ35_9FIRM</name>
<sequence length="70" mass="7532">MTAYHTWGQVRHPFPDGDYLMASSQGRAEIQGNASGWTFAIEDAPRSPTPTPLGMSMKSRCTAMAASPAM</sequence>
<dbReference type="EMBL" id="PXYW01000008">
    <property type="protein sequence ID" value="PSR34457.1"/>
    <property type="molecule type" value="Genomic_DNA"/>
</dbReference>
<evidence type="ECO:0000313" key="1">
    <source>
        <dbReference type="EMBL" id="PSR34457.1"/>
    </source>
</evidence>
<comment type="caution">
    <text evidence="1">The sequence shown here is derived from an EMBL/GenBank/DDBJ whole genome shotgun (WGS) entry which is preliminary data.</text>
</comment>
<gene>
    <name evidence="1" type="ORF">C7B46_04785</name>
</gene>
<accession>A0A2T2XJ35</accession>
<protein>
    <submittedName>
        <fullName evidence="1">Uncharacterized protein</fullName>
    </submittedName>
</protein>
<evidence type="ECO:0000313" key="2">
    <source>
        <dbReference type="Proteomes" id="UP000242972"/>
    </source>
</evidence>
<dbReference type="Proteomes" id="UP000242972">
    <property type="component" value="Unassembled WGS sequence"/>
</dbReference>
<reference evidence="1 2" key="1">
    <citation type="journal article" date="2014" name="BMC Genomics">
        <title>Comparison of environmental and isolate Sulfobacillus genomes reveals diverse carbon, sulfur, nitrogen, and hydrogen metabolisms.</title>
        <authorList>
            <person name="Justice N.B."/>
            <person name="Norman A."/>
            <person name="Brown C.T."/>
            <person name="Singh A."/>
            <person name="Thomas B.C."/>
            <person name="Banfield J.F."/>
        </authorList>
    </citation>
    <scope>NUCLEOTIDE SEQUENCE [LARGE SCALE GENOMIC DNA]</scope>
    <source>
        <strain evidence="1">AMDSBA4</strain>
    </source>
</reference>